<dbReference type="AlphaFoldDB" id="A0A6A6X6R8"/>
<dbReference type="Proteomes" id="UP000799757">
    <property type="component" value="Unassembled WGS sequence"/>
</dbReference>
<protein>
    <submittedName>
        <fullName evidence="2">Uncharacterized protein</fullName>
    </submittedName>
</protein>
<name>A0A6A6X6R8_9PLEO</name>
<sequence length="218" mass="23846">MDFNCASKLHTTWHSDDFNSAELSDNGEDWTCHRKLTAPCFNERVSGFVWDESLGQSTSIMSSWLSSPSGKVSTMVDDTRVIALHVLSAAGFGVSHDFHSGARTLTEGHTLSYRDALMVVLALIPSIIANKTPWLSSMPAALFPTKANPILEGTREFPPLHGRDARPRNAESWLQTPGNTKPDLISTLIRTSDEAKAEGVDSSVRLTDDEIKGIVFCV</sequence>
<proteinExistence type="predicted"/>
<keyword evidence="3" id="KW-1185">Reference proteome</keyword>
<accession>A0A6A6X6R8</accession>
<dbReference type="GO" id="GO:0020037">
    <property type="term" value="F:heme binding"/>
    <property type="evidence" value="ECO:0007669"/>
    <property type="project" value="InterPro"/>
</dbReference>
<dbReference type="InterPro" id="IPR036396">
    <property type="entry name" value="Cyt_P450_sf"/>
</dbReference>
<dbReference type="GO" id="GO:0004497">
    <property type="term" value="F:monooxygenase activity"/>
    <property type="evidence" value="ECO:0007669"/>
    <property type="project" value="InterPro"/>
</dbReference>
<dbReference type="GO" id="GO:0005506">
    <property type="term" value="F:iron ion binding"/>
    <property type="evidence" value="ECO:0007669"/>
    <property type="project" value="InterPro"/>
</dbReference>
<evidence type="ECO:0000256" key="1">
    <source>
        <dbReference type="SAM" id="MobiDB-lite"/>
    </source>
</evidence>
<reference evidence="2" key="1">
    <citation type="journal article" date="2020" name="Stud. Mycol.">
        <title>101 Dothideomycetes genomes: a test case for predicting lifestyles and emergence of pathogens.</title>
        <authorList>
            <person name="Haridas S."/>
            <person name="Albert R."/>
            <person name="Binder M."/>
            <person name="Bloem J."/>
            <person name="Labutti K."/>
            <person name="Salamov A."/>
            <person name="Andreopoulos B."/>
            <person name="Baker S."/>
            <person name="Barry K."/>
            <person name="Bills G."/>
            <person name="Bluhm B."/>
            <person name="Cannon C."/>
            <person name="Castanera R."/>
            <person name="Culley D."/>
            <person name="Daum C."/>
            <person name="Ezra D."/>
            <person name="Gonzalez J."/>
            <person name="Henrissat B."/>
            <person name="Kuo A."/>
            <person name="Liang C."/>
            <person name="Lipzen A."/>
            <person name="Lutzoni F."/>
            <person name="Magnuson J."/>
            <person name="Mondo S."/>
            <person name="Nolan M."/>
            <person name="Ohm R."/>
            <person name="Pangilinan J."/>
            <person name="Park H.-J."/>
            <person name="Ramirez L."/>
            <person name="Alfaro M."/>
            <person name="Sun H."/>
            <person name="Tritt A."/>
            <person name="Yoshinaga Y."/>
            <person name="Zwiers L.-H."/>
            <person name="Turgeon B."/>
            <person name="Goodwin S."/>
            <person name="Spatafora J."/>
            <person name="Crous P."/>
            <person name="Grigoriev I."/>
        </authorList>
    </citation>
    <scope>NUCLEOTIDE SEQUENCE</scope>
    <source>
        <strain evidence="2">CBS 109.77</strain>
    </source>
</reference>
<dbReference type="EMBL" id="MU001993">
    <property type="protein sequence ID" value="KAF2791951.1"/>
    <property type="molecule type" value="Genomic_DNA"/>
</dbReference>
<gene>
    <name evidence="2" type="ORF">K505DRAFT_363343</name>
</gene>
<feature type="region of interest" description="Disordered" evidence="1">
    <location>
        <begin position="160"/>
        <end position="181"/>
    </location>
</feature>
<dbReference type="OrthoDB" id="1470350at2759"/>
<dbReference type="GO" id="GO:0016705">
    <property type="term" value="F:oxidoreductase activity, acting on paired donors, with incorporation or reduction of molecular oxygen"/>
    <property type="evidence" value="ECO:0007669"/>
    <property type="project" value="InterPro"/>
</dbReference>
<dbReference type="Gene3D" id="1.10.630.10">
    <property type="entry name" value="Cytochrome P450"/>
    <property type="match status" value="1"/>
</dbReference>
<evidence type="ECO:0000313" key="3">
    <source>
        <dbReference type="Proteomes" id="UP000799757"/>
    </source>
</evidence>
<evidence type="ECO:0000313" key="2">
    <source>
        <dbReference type="EMBL" id="KAF2791951.1"/>
    </source>
</evidence>
<dbReference type="SUPFAM" id="SSF48264">
    <property type="entry name" value="Cytochrome P450"/>
    <property type="match status" value="1"/>
</dbReference>
<organism evidence="2 3">
    <name type="scientific">Melanomma pulvis-pyrius CBS 109.77</name>
    <dbReference type="NCBI Taxonomy" id="1314802"/>
    <lineage>
        <taxon>Eukaryota</taxon>
        <taxon>Fungi</taxon>
        <taxon>Dikarya</taxon>
        <taxon>Ascomycota</taxon>
        <taxon>Pezizomycotina</taxon>
        <taxon>Dothideomycetes</taxon>
        <taxon>Pleosporomycetidae</taxon>
        <taxon>Pleosporales</taxon>
        <taxon>Melanommataceae</taxon>
        <taxon>Melanomma</taxon>
    </lineage>
</organism>